<proteinExistence type="predicted"/>
<gene>
    <name evidence="1" type="ORF">O3P69_000497</name>
</gene>
<protein>
    <submittedName>
        <fullName evidence="1">Uncharacterized protein</fullName>
    </submittedName>
</protein>
<accession>A0AAW0UTU5</accession>
<sequence length="107" mass="11429">MEAAKAVVDEEREGVEGDVLRCGGGERGLRGGQEPGLTLVGPGTLLFLAMLWGVSGAQPRSVGALASSNLFYLPARHFYVFHACIPRHPCVSILDLTLHSNNQPDTE</sequence>
<name>A0AAW0UTU5_SCYPA</name>
<evidence type="ECO:0000313" key="2">
    <source>
        <dbReference type="Proteomes" id="UP001487740"/>
    </source>
</evidence>
<evidence type="ECO:0000313" key="1">
    <source>
        <dbReference type="EMBL" id="KAK8403465.1"/>
    </source>
</evidence>
<keyword evidence="2" id="KW-1185">Reference proteome</keyword>
<dbReference type="AlphaFoldDB" id="A0AAW0UTU5"/>
<reference evidence="1 2" key="1">
    <citation type="submission" date="2023-03" db="EMBL/GenBank/DDBJ databases">
        <title>High-quality genome of Scylla paramamosain provides insights in environmental adaptation.</title>
        <authorList>
            <person name="Zhang L."/>
        </authorList>
    </citation>
    <scope>NUCLEOTIDE SEQUENCE [LARGE SCALE GENOMIC DNA]</scope>
    <source>
        <strain evidence="1">LZ_2023a</strain>
        <tissue evidence="1">Muscle</tissue>
    </source>
</reference>
<dbReference type="Proteomes" id="UP001487740">
    <property type="component" value="Unassembled WGS sequence"/>
</dbReference>
<comment type="caution">
    <text evidence="1">The sequence shown here is derived from an EMBL/GenBank/DDBJ whole genome shotgun (WGS) entry which is preliminary data.</text>
</comment>
<organism evidence="1 2">
    <name type="scientific">Scylla paramamosain</name>
    <name type="common">Mud crab</name>
    <dbReference type="NCBI Taxonomy" id="85552"/>
    <lineage>
        <taxon>Eukaryota</taxon>
        <taxon>Metazoa</taxon>
        <taxon>Ecdysozoa</taxon>
        <taxon>Arthropoda</taxon>
        <taxon>Crustacea</taxon>
        <taxon>Multicrustacea</taxon>
        <taxon>Malacostraca</taxon>
        <taxon>Eumalacostraca</taxon>
        <taxon>Eucarida</taxon>
        <taxon>Decapoda</taxon>
        <taxon>Pleocyemata</taxon>
        <taxon>Brachyura</taxon>
        <taxon>Eubrachyura</taxon>
        <taxon>Portunoidea</taxon>
        <taxon>Portunidae</taxon>
        <taxon>Portuninae</taxon>
        <taxon>Scylla</taxon>
    </lineage>
</organism>
<dbReference type="EMBL" id="JARAKH010000006">
    <property type="protein sequence ID" value="KAK8403465.1"/>
    <property type="molecule type" value="Genomic_DNA"/>
</dbReference>